<accession>A0A8B8K8V5</accession>
<dbReference type="PROSITE" id="PS51682">
    <property type="entry name" value="SAM_OMT_I"/>
    <property type="match status" value="1"/>
</dbReference>
<evidence type="ECO:0000256" key="1">
    <source>
        <dbReference type="ARBA" id="ARBA00002334"/>
    </source>
</evidence>
<dbReference type="PANTHER" id="PTHR10509:SF34">
    <property type="entry name" value="TAPETUM-SPECIFIC METHYLTRANSFERASE 1"/>
    <property type="match status" value="1"/>
</dbReference>
<evidence type="ECO:0000256" key="6">
    <source>
        <dbReference type="ARBA" id="ARBA00023453"/>
    </source>
</evidence>
<proteinExistence type="inferred from homology"/>
<dbReference type="GO" id="GO:0008171">
    <property type="term" value="F:O-methyltransferase activity"/>
    <property type="evidence" value="ECO:0007669"/>
    <property type="project" value="InterPro"/>
</dbReference>
<reference evidence="7" key="1">
    <citation type="journal article" date="2019" name="Toxins">
        <title>Detection of Abrin-Like and Prepropulchellin-Like Toxin Genes and Transcripts Using Whole Genome Sequencing and Full-Length Transcript Sequencing of Abrus precatorius.</title>
        <authorList>
            <person name="Hovde B.T."/>
            <person name="Daligault H.E."/>
            <person name="Hanschen E.R."/>
            <person name="Kunde Y.A."/>
            <person name="Johnson M.B."/>
            <person name="Starkenburg S.R."/>
            <person name="Johnson S.L."/>
        </authorList>
    </citation>
    <scope>NUCLEOTIDE SEQUENCE [LARGE SCALE GENOMIC DNA]</scope>
</reference>
<dbReference type="OrthoDB" id="10251242at2759"/>
<reference evidence="8" key="2">
    <citation type="submission" date="2025-08" db="UniProtKB">
        <authorList>
            <consortium name="RefSeq"/>
        </authorList>
    </citation>
    <scope>IDENTIFICATION</scope>
    <source>
        <tissue evidence="8">Young leaves</tissue>
    </source>
</reference>
<evidence type="ECO:0000256" key="3">
    <source>
        <dbReference type="ARBA" id="ARBA00022679"/>
    </source>
</evidence>
<comment type="function">
    <text evidence="1">Methylates caffeoyl-CoA to feruloyl-CoA and 5-hydroxyferuloyl-CoA to sinapoyl-CoA. Plays a role in the synthesis of feruloylated polysaccharides. Involved in the reinforcement of the plant cell wall. Also involved in the responding to wounding or pathogen challenge by the increased formation of cell wall-bound ferulic acid polymers.</text>
</comment>
<dbReference type="Gene3D" id="3.40.50.150">
    <property type="entry name" value="Vaccinia Virus protein VP39"/>
    <property type="match status" value="1"/>
</dbReference>
<dbReference type="InterPro" id="IPR002935">
    <property type="entry name" value="SAM_O-MeTrfase"/>
</dbReference>
<sequence length="236" mass="26733">MEGDTLNKNILQSPALLEYILKTSGYPKEHEQLRLLRETTVQKYKEDMSYLMNVPVDEAQFMSILLKIMNAKKTLEIGVFTGYSLLATALALPDDGKITAVDVDRDAYEVGLPFIQKAGMEHKIDFIHGDASSVLNDLLADKQEESFDYVFVDADKAEYIKYHELLLKLVKKGGIIAYDNTLWYGSVAMPEENVKEDIIRKKRTPLIQFNNFIANDARLESAIVSLGDGITFCRRL</sequence>
<protein>
    <submittedName>
        <fullName evidence="8">Flavonoid 3',5'-methyltransferase-like isoform X1</fullName>
    </submittedName>
</protein>
<keyword evidence="3" id="KW-0808">Transferase</keyword>
<evidence type="ECO:0000256" key="4">
    <source>
        <dbReference type="ARBA" id="ARBA00022691"/>
    </source>
</evidence>
<evidence type="ECO:0000313" key="7">
    <source>
        <dbReference type="Proteomes" id="UP000694853"/>
    </source>
</evidence>
<dbReference type="RefSeq" id="XP_027340170.1">
    <property type="nucleotide sequence ID" value="XM_027484369.1"/>
</dbReference>
<dbReference type="InterPro" id="IPR050362">
    <property type="entry name" value="Cation-dep_OMT"/>
</dbReference>
<dbReference type="GO" id="GO:0008757">
    <property type="term" value="F:S-adenosylmethionine-dependent methyltransferase activity"/>
    <property type="evidence" value="ECO:0007669"/>
    <property type="project" value="TreeGrafter"/>
</dbReference>
<dbReference type="AlphaFoldDB" id="A0A8B8K8V5"/>
<evidence type="ECO:0000256" key="5">
    <source>
        <dbReference type="ARBA" id="ARBA00022723"/>
    </source>
</evidence>
<comment type="similarity">
    <text evidence="6">Belongs to the class I-like SAM-binding methyltransferase superfamily. Cation-dependent O-methyltransferase family.</text>
</comment>
<name>A0A8B8K8V5_ABRPR</name>
<gene>
    <name evidence="8" type="primary">LOC113853767</name>
</gene>
<dbReference type="Proteomes" id="UP000694853">
    <property type="component" value="Unplaced"/>
</dbReference>
<dbReference type="KEGG" id="aprc:113853767"/>
<keyword evidence="4" id="KW-0949">S-adenosyl-L-methionine</keyword>
<evidence type="ECO:0000256" key="2">
    <source>
        <dbReference type="ARBA" id="ARBA00022603"/>
    </source>
</evidence>
<dbReference type="PANTHER" id="PTHR10509">
    <property type="entry name" value="O-METHYLTRANSFERASE-RELATED"/>
    <property type="match status" value="1"/>
</dbReference>
<dbReference type="GeneID" id="113853767"/>
<dbReference type="InterPro" id="IPR029063">
    <property type="entry name" value="SAM-dependent_MTases_sf"/>
</dbReference>
<keyword evidence="2" id="KW-0489">Methyltransferase</keyword>
<dbReference type="CDD" id="cd02440">
    <property type="entry name" value="AdoMet_MTases"/>
    <property type="match status" value="1"/>
</dbReference>
<keyword evidence="7" id="KW-1185">Reference proteome</keyword>
<dbReference type="SUPFAM" id="SSF53335">
    <property type="entry name" value="S-adenosyl-L-methionine-dependent methyltransferases"/>
    <property type="match status" value="1"/>
</dbReference>
<keyword evidence="5" id="KW-0479">Metal-binding</keyword>
<dbReference type="Pfam" id="PF01596">
    <property type="entry name" value="Methyltransf_3"/>
    <property type="match status" value="1"/>
</dbReference>
<evidence type="ECO:0000313" key="8">
    <source>
        <dbReference type="RefSeq" id="XP_027340170.1"/>
    </source>
</evidence>
<dbReference type="GO" id="GO:0032259">
    <property type="term" value="P:methylation"/>
    <property type="evidence" value="ECO:0007669"/>
    <property type="project" value="UniProtKB-KW"/>
</dbReference>
<organism evidence="7 8">
    <name type="scientific">Abrus precatorius</name>
    <name type="common">Indian licorice</name>
    <name type="synonym">Glycine abrus</name>
    <dbReference type="NCBI Taxonomy" id="3816"/>
    <lineage>
        <taxon>Eukaryota</taxon>
        <taxon>Viridiplantae</taxon>
        <taxon>Streptophyta</taxon>
        <taxon>Embryophyta</taxon>
        <taxon>Tracheophyta</taxon>
        <taxon>Spermatophyta</taxon>
        <taxon>Magnoliopsida</taxon>
        <taxon>eudicotyledons</taxon>
        <taxon>Gunneridae</taxon>
        <taxon>Pentapetalae</taxon>
        <taxon>rosids</taxon>
        <taxon>fabids</taxon>
        <taxon>Fabales</taxon>
        <taxon>Fabaceae</taxon>
        <taxon>Papilionoideae</taxon>
        <taxon>50 kb inversion clade</taxon>
        <taxon>NPAAA clade</taxon>
        <taxon>indigoferoid/millettioid clade</taxon>
        <taxon>Abreae</taxon>
        <taxon>Abrus</taxon>
    </lineage>
</organism>
<dbReference type="GO" id="GO:0046872">
    <property type="term" value="F:metal ion binding"/>
    <property type="evidence" value="ECO:0007669"/>
    <property type="project" value="UniProtKB-KW"/>
</dbReference>